<sequence>MADGNYLRDERLRVYLSAHTHHRLVLADLTLTEMFKKNALGTARSSLKIMADFPDQIFALKPTHLWLDAKVCSEADLQQLIDPDRSADIRQLTRDYRSEEAIPSFVERMKAREGEASQYMRQLSDQVRTLEISLQSLLKEFRVEELTQIRTGQGITSTLQEKIFNLVDEVTVEFVKTNQEPGRTAPLKRSEAHGMFAYRYALCVVIAFTRWVELGRQVKSLDHRLNDVVDNQLAATSTYFNEVLTKDRELRIVASNAKDVLKHLGAFTRPFPDEASAG</sequence>
<dbReference type="AlphaFoldDB" id="D5ASH3"/>
<dbReference type="OrthoDB" id="7538962at2"/>
<name>D5ASH3_RHOCB</name>
<dbReference type="EMBL" id="CP001312">
    <property type="protein sequence ID" value="ADE85064.1"/>
    <property type="molecule type" value="Genomic_DNA"/>
</dbReference>
<gene>
    <name evidence="1" type="ordered locus">RCAP_rcc01313</name>
</gene>
<accession>D5ASH3</accession>
<organism evidence="1 2">
    <name type="scientific">Rhodobacter capsulatus (strain ATCC BAA-309 / NBRC 16581 / SB1003)</name>
    <dbReference type="NCBI Taxonomy" id="272942"/>
    <lineage>
        <taxon>Bacteria</taxon>
        <taxon>Pseudomonadati</taxon>
        <taxon>Pseudomonadota</taxon>
        <taxon>Alphaproteobacteria</taxon>
        <taxon>Rhodobacterales</taxon>
        <taxon>Rhodobacter group</taxon>
        <taxon>Rhodobacter</taxon>
    </lineage>
</organism>
<dbReference type="HOGENOM" id="CLU_1000678_0_0_5"/>
<dbReference type="KEGG" id="rcp:RCAP_rcc01313"/>
<dbReference type="eggNOG" id="ENOG5033WXU">
    <property type="taxonomic scope" value="Bacteria"/>
</dbReference>
<reference evidence="1 2" key="2">
    <citation type="journal article" date="2010" name="J. Bacteriol.">
        <title>Complete genome sequence of the photosynthetic purple nonsulfur bacterium Rhodobacter capsulatus SB 1003.</title>
        <authorList>
            <person name="Strnad H."/>
            <person name="Lapidus A."/>
            <person name="Paces J."/>
            <person name="Ulbrich P."/>
            <person name="Vlcek C."/>
            <person name="Paces V."/>
            <person name="Haselkorn R."/>
        </authorList>
    </citation>
    <scope>NUCLEOTIDE SEQUENCE [LARGE SCALE GENOMIC DNA]</scope>
    <source>
        <strain evidence="2">ATCC BAA-309 / NBRC 16581 / SB1003</strain>
    </source>
</reference>
<evidence type="ECO:0000313" key="1">
    <source>
        <dbReference type="EMBL" id="ADE85064.1"/>
    </source>
</evidence>
<dbReference type="Proteomes" id="UP000002361">
    <property type="component" value="Chromosome"/>
</dbReference>
<evidence type="ECO:0000313" key="2">
    <source>
        <dbReference type="Proteomes" id="UP000002361"/>
    </source>
</evidence>
<protein>
    <submittedName>
        <fullName evidence="1">Uncharacterized protein</fullName>
    </submittedName>
</protein>
<proteinExistence type="predicted"/>
<reference key="1">
    <citation type="submission" date="2008-12" db="EMBL/GenBank/DDBJ databases">
        <title>Complete genome sequence of Rhodobacter capsulatus SB1003.</title>
        <authorList>
            <person name="Strnad H."/>
            <person name="Lapidus A."/>
            <person name="Vlcek C."/>
            <person name="Ulbrich P."/>
            <person name="Paces J."/>
            <person name="Maltsev N."/>
            <person name="Kumar V."/>
            <person name="Kogan Y."/>
            <person name="Milgram A."/>
            <person name="Rebrekov D."/>
            <person name="Mazur M."/>
            <person name="Cox R."/>
            <person name="Kyrpides N."/>
            <person name="Kolar M."/>
            <person name="Sachova J."/>
            <person name="Ridl J."/>
            <person name="Ivanova N."/>
            <person name="Kapatral V."/>
            <person name="Los T."/>
            <person name="Lykidis A."/>
            <person name="Mikhailova N."/>
            <person name="Reznik G."/>
            <person name="Vasieva O."/>
            <person name="Fonstein M."/>
            <person name="Paces V."/>
            <person name="Haselkorn R."/>
        </authorList>
    </citation>
    <scope>NUCLEOTIDE SEQUENCE</scope>
    <source>
        <strain>SB1003</strain>
    </source>
</reference>
<keyword evidence="2" id="KW-1185">Reference proteome</keyword>